<feature type="transmembrane region" description="Helical" evidence="10">
    <location>
        <begin position="347"/>
        <end position="365"/>
    </location>
</feature>
<evidence type="ECO:0000256" key="8">
    <source>
        <dbReference type="ARBA" id="ARBA00023242"/>
    </source>
</evidence>
<dbReference type="GO" id="GO:0000462">
    <property type="term" value="P:maturation of SSU-rRNA from tricistronic rRNA transcript (SSU-rRNA, 5.8S rRNA, LSU-rRNA)"/>
    <property type="evidence" value="ECO:0007669"/>
    <property type="project" value="InterPro"/>
</dbReference>
<sequence length="574" mass="63173">MPEDVFPATLETLEMDTFPAHPPRSVSRGHVPGRIRETVSVGLSVARLAGVGCSSLSRVTYMNTSAFALYLVPFQLRRYWRRRRGLEDPADRRGRAQYQRLAVDPEADERPQPEDPPILHSSSEENLPPLTIRETARLAFVFIANWAVNASLDYTSVASATILSSMSGFFTLAIGRIFRVEMLTLAKIAAVLTSFGGVLLVSLSDSVQPRQPGGAASRPLTNPTELAPRPILGDCLALVSAVFYASACRSESRVDMQLFFGFVGLFNILSCWPIGIFLHIIGVETFELPHRSAFAALAINMAITLSSDYLYVLAMLKTTPLVVTVGLSLTIPLAVIGDFILGRFTRGQVIFGALLVLLSFVVVGLDNDAVKTQEDVPKDRRRRVGHDPSVKLPNKRQFAVQDNAVEHVEIGGAAEQSAADLLHAMDAEPQTVTLKKKEKQMMKREALLQRLESTHSPYSKSHARRQKRKAKEQLGSGLDDIQLALAEVDEDAADEPAESCCSNGGRRGGVRTQTEKTKAETRADWRREGQMEKLRHPLILANAEFSSNPFQTIRTHAQNTLLATLKIVNARIVL</sequence>
<evidence type="ECO:0000256" key="2">
    <source>
        <dbReference type="ARBA" id="ARBA00004604"/>
    </source>
</evidence>
<feature type="transmembrane region" description="Helical" evidence="10">
    <location>
        <begin position="321"/>
        <end position="341"/>
    </location>
</feature>
<organism evidence="11 12">
    <name type="scientific">Mycena metata</name>
    <dbReference type="NCBI Taxonomy" id="1033252"/>
    <lineage>
        <taxon>Eukaryota</taxon>
        <taxon>Fungi</taxon>
        <taxon>Dikarya</taxon>
        <taxon>Basidiomycota</taxon>
        <taxon>Agaricomycotina</taxon>
        <taxon>Agaricomycetes</taxon>
        <taxon>Agaricomycetidae</taxon>
        <taxon>Agaricales</taxon>
        <taxon>Marasmiineae</taxon>
        <taxon>Mycenaceae</taxon>
        <taxon>Mycena</taxon>
    </lineage>
</organism>
<evidence type="ECO:0000256" key="4">
    <source>
        <dbReference type="ARBA" id="ARBA00021321"/>
    </source>
</evidence>
<feature type="transmembrane region" description="Helical" evidence="10">
    <location>
        <begin position="293"/>
        <end position="314"/>
    </location>
</feature>
<dbReference type="GO" id="GO:0005730">
    <property type="term" value="C:nucleolus"/>
    <property type="evidence" value="ECO:0007669"/>
    <property type="project" value="UniProtKB-SubCell"/>
</dbReference>
<evidence type="ECO:0000256" key="9">
    <source>
        <dbReference type="SAM" id="MobiDB-lite"/>
    </source>
</evidence>
<gene>
    <name evidence="11" type="ORF">B0H16DRAFT_1446184</name>
</gene>
<evidence type="ECO:0000313" key="11">
    <source>
        <dbReference type="EMBL" id="KAJ7786436.1"/>
    </source>
</evidence>
<evidence type="ECO:0000256" key="6">
    <source>
        <dbReference type="ARBA" id="ARBA00022989"/>
    </source>
</evidence>
<feature type="compositionally biased region" description="Basic residues" evidence="9">
    <location>
        <begin position="461"/>
        <end position="470"/>
    </location>
</feature>
<dbReference type="PANTHER" id="PTHR23051">
    <property type="entry name" value="SOLUTE CARRIER FAMILY 35, MEMBER F5"/>
    <property type="match status" value="1"/>
</dbReference>
<dbReference type="GO" id="GO:0000329">
    <property type="term" value="C:fungal-type vacuole membrane"/>
    <property type="evidence" value="ECO:0007669"/>
    <property type="project" value="TreeGrafter"/>
</dbReference>
<keyword evidence="6 10" id="KW-1133">Transmembrane helix</keyword>
<dbReference type="GO" id="GO:0030688">
    <property type="term" value="C:preribosome, small subunit precursor"/>
    <property type="evidence" value="ECO:0007669"/>
    <property type="project" value="InterPro"/>
</dbReference>
<dbReference type="InterPro" id="IPR037185">
    <property type="entry name" value="EmrE-like"/>
</dbReference>
<accession>A0AAD7P3K9</accession>
<dbReference type="EMBL" id="JARKIB010000001">
    <property type="protein sequence ID" value="KAJ7786436.1"/>
    <property type="molecule type" value="Genomic_DNA"/>
</dbReference>
<feature type="transmembrane region" description="Helical" evidence="10">
    <location>
        <begin position="185"/>
        <end position="203"/>
    </location>
</feature>
<comment type="subcellular location">
    <subcellularLocation>
        <location evidence="1">Membrane</location>
        <topology evidence="1">Multi-pass membrane protein</topology>
    </subcellularLocation>
    <subcellularLocation>
        <location evidence="2">Nucleus</location>
        <location evidence="2">Nucleolus</location>
    </subcellularLocation>
</comment>
<feature type="transmembrane region" description="Helical" evidence="10">
    <location>
        <begin position="258"/>
        <end position="281"/>
    </location>
</feature>
<evidence type="ECO:0000256" key="5">
    <source>
        <dbReference type="ARBA" id="ARBA00022692"/>
    </source>
</evidence>
<feature type="region of interest" description="Disordered" evidence="9">
    <location>
        <begin position="494"/>
        <end position="522"/>
    </location>
</feature>
<dbReference type="Proteomes" id="UP001215598">
    <property type="component" value="Unassembled WGS sequence"/>
</dbReference>
<feature type="region of interest" description="Disordered" evidence="9">
    <location>
        <begin position="451"/>
        <end position="474"/>
    </location>
</feature>
<evidence type="ECO:0000313" key="12">
    <source>
        <dbReference type="Proteomes" id="UP001215598"/>
    </source>
</evidence>
<dbReference type="PANTHER" id="PTHR23051:SF0">
    <property type="entry name" value="SOLUTE CARRIER FAMILY 35 MEMBER F5"/>
    <property type="match status" value="1"/>
</dbReference>
<dbReference type="Pfam" id="PF15341">
    <property type="entry name" value="SLX9"/>
    <property type="match status" value="1"/>
</dbReference>
<protein>
    <recommendedName>
        <fullName evidence="4">Ribosome biogenesis protein SLX9</fullName>
    </recommendedName>
</protein>
<name>A0AAD7P3K9_9AGAR</name>
<keyword evidence="12" id="KW-1185">Reference proteome</keyword>
<keyword evidence="8" id="KW-0539">Nucleus</keyword>
<dbReference type="InterPro" id="IPR028160">
    <property type="entry name" value="Slx9-like"/>
</dbReference>
<keyword evidence="5 10" id="KW-0812">Transmembrane</keyword>
<dbReference type="AlphaFoldDB" id="A0AAD7P3K9"/>
<feature type="region of interest" description="Disordered" evidence="9">
    <location>
        <begin position="95"/>
        <end position="126"/>
    </location>
</feature>
<dbReference type="SUPFAM" id="SSF103481">
    <property type="entry name" value="Multidrug resistance efflux transporter EmrE"/>
    <property type="match status" value="1"/>
</dbReference>
<dbReference type="GO" id="GO:0030686">
    <property type="term" value="C:90S preribosome"/>
    <property type="evidence" value="ECO:0007669"/>
    <property type="project" value="InterPro"/>
</dbReference>
<evidence type="ECO:0000256" key="7">
    <source>
        <dbReference type="ARBA" id="ARBA00023136"/>
    </source>
</evidence>
<comment type="similarity">
    <text evidence="3">Belongs to the SLX9 family.</text>
</comment>
<comment type="caution">
    <text evidence="11">The sequence shown here is derived from an EMBL/GenBank/DDBJ whole genome shotgun (WGS) entry which is preliminary data.</text>
</comment>
<evidence type="ECO:0000256" key="1">
    <source>
        <dbReference type="ARBA" id="ARBA00004141"/>
    </source>
</evidence>
<evidence type="ECO:0000256" key="3">
    <source>
        <dbReference type="ARBA" id="ARBA00011022"/>
    </source>
</evidence>
<feature type="compositionally biased region" description="Basic and acidic residues" evidence="9">
    <location>
        <begin position="513"/>
        <end position="522"/>
    </location>
</feature>
<keyword evidence="7 10" id="KW-0472">Membrane</keyword>
<reference evidence="11" key="1">
    <citation type="submission" date="2023-03" db="EMBL/GenBank/DDBJ databases">
        <title>Massive genome expansion in bonnet fungi (Mycena s.s.) driven by repeated elements and novel gene families across ecological guilds.</title>
        <authorList>
            <consortium name="Lawrence Berkeley National Laboratory"/>
            <person name="Harder C.B."/>
            <person name="Miyauchi S."/>
            <person name="Viragh M."/>
            <person name="Kuo A."/>
            <person name="Thoen E."/>
            <person name="Andreopoulos B."/>
            <person name="Lu D."/>
            <person name="Skrede I."/>
            <person name="Drula E."/>
            <person name="Henrissat B."/>
            <person name="Morin E."/>
            <person name="Kohler A."/>
            <person name="Barry K."/>
            <person name="LaButti K."/>
            <person name="Morin E."/>
            <person name="Salamov A."/>
            <person name="Lipzen A."/>
            <person name="Mereny Z."/>
            <person name="Hegedus B."/>
            <person name="Baldrian P."/>
            <person name="Stursova M."/>
            <person name="Weitz H."/>
            <person name="Taylor A."/>
            <person name="Grigoriev I.V."/>
            <person name="Nagy L.G."/>
            <person name="Martin F."/>
            <person name="Kauserud H."/>
        </authorList>
    </citation>
    <scope>NUCLEOTIDE SEQUENCE</scope>
    <source>
        <strain evidence="11">CBHHK182m</strain>
    </source>
</reference>
<proteinExistence type="inferred from homology"/>
<evidence type="ECO:0000256" key="10">
    <source>
        <dbReference type="SAM" id="Phobius"/>
    </source>
</evidence>